<accession>A0A8S2S854</accession>
<reference evidence="1" key="1">
    <citation type="submission" date="2021-02" db="EMBL/GenBank/DDBJ databases">
        <authorList>
            <person name="Nowell W R."/>
        </authorList>
    </citation>
    <scope>NUCLEOTIDE SEQUENCE</scope>
</reference>
<dbReference type="AlphaFoldDB" id="A0A8S2S854"/>
<evidence type="ECO:0000313" key="1">
    <source>
        <dbReference type="EMBL" id="CAF4213575.1"/>
    </source>
</evidence>
<proteinExistence type="predicted"/>
<dbReference type="EMBL" id="CAJOBJ010020823">
    <property type="protein sequence ID" value="CAF4213575.1"/>
    <property type="molecule type" value="Genomic_DNA"/>
</dbReference>
<dbReference type="EMBL" id="CAJOBH010285955">
    <property type="protein sequence ID" value="CAF5175183.1"/>
    <property type="molecule type" value="Genomic_DNA"/>
</dbReference>
<evidence type="ECO:0000313" key="2">
    <source>
        <dbReference type="EMBL" id="CAF5175183.1"/>
    </source>
</evidence>
<dbReference type="Proteomes" id="UP000681967">
    <property type="component" value="Unassembled WGS sequence"/>
</dbReference>
<gene>
    <name evidence="2" type="ORF">BYL167_LOCUS78071</name>
    <name evidence="1" type="ORF">GIL414_LOCUS22077</name>
</gene>
<feature type="non-terminal residue" evidence="1">
    <location>
        <position position="95"/>
    </location>
</feature>
<evidence type="ECO:0000313" key="3">
    <source>
        <dbReference type="Proteomes" id="UP000681720"/>
    </source>
</evidence>
<dbReference type="Proteomes" id="UP000681720">
    <property type="component" value="Unassembled WGS sequence"/>
</dbReference>
<comment type="caution">
    <text evidence="1">The sequence shown here is derived from an EMBL/GenBank/DDBJ whole genome shotgun (WGS) entry which is preliminary data.</text>
</comment>
<sequence length="95" mass="11221">MNQMKSILQTIDSFQQISIDSFVKMKEIRNELKSIIHQVRLEMIQIQKIQDEIILLDLGFQKADRDMLAYRDHTQSRTIEKIEQIDAPYHSTLCA</sequence>
<name>A0A8S2S854_9BILA</name>
<protein>
    <submittedName>
        <fullName evidence="1">Uncharacterized protein</fullName>
    </submittedName>
</protein>
<organism evidence="1 3">
    <name type="scientific">Rotaria magnacalcarata</name>
    <dbReference type="NCBI Taxonomy" id="392030"/>
    <lineage>
        <taxon>Eukaryota</taxon>
        <taxon>Metazoa</taxon>
        <taxon>Spiralia</taxon>
        <taxon>Gnathifera</taxon>
        <taxon>Rotifera</taxon>
        <taxon>Eurotatoria</taxon>
        <taxon>Bdelloidea</taxon>
        <taxon>Philodinida</taxon>
        <taxon>Philodinidae</taxon>
        <taxon>Rotaria</taxon>
    </lineage>
</organism>